<dbReference type="Pfam" id="PF00090">
    <property type="entry name" value="TSP_1"/>
    <property type="match status" value="3"/>
</dbReference>
<evidence type="ECO:0000259" key="2">
    <source>
        <dbReference type="Pfam" id="PF22675"/>
    </source>
</evidence>
<dbReference type="AlphaFoldDB" id="A0A813EXS6"/>
<dbReference type="Gene3D" id="2.20.100.10">
    <property type="entry name" value="Thrombospondin type-1 (TSP1) repeat"/>
    <property type="match status" value="2"/>
</dbReference>
<dbReference type="InterPro" id="IPR051418">
    <property type="entry name" value="Spondin/Thrombospondin_T1"/>
</dbReference>
<keyword evidence="4" id="KW-1185">Reference proteome</keyword>
<evidence type="ECO:0000313" key="3">
    <source>
        <dbReference type="EMBL" id="CAE8603035.1"/>
    </source>
</evidence>
<dbReference type="InterPro" id="IPR055256">
    <property type="entry name" value="KH_1_KHDC4/BBP-like"/>
</dbReference>
<dbReference type="PROSITE" id="PS50092">
    <property type="entry name" value="TSP1"/>
    <property type="match status" value="3"/>
</dbReference>
<dbReference type="OrthoDB" id="6090599at2759"/>
<feature type="domain" description="KHDC4/BBP-like KH-domain type I" evidence="2">
    <location>
        <begin position="230"/>
        <end position="304"/>
    </location>
</feature>
<dbReference type="Gene3D" id="3.30.1370.10">
    <property type="entry name" value="K Homology domain, type 1"/>
    <property type="match status" value="1"/>
</dbReference>
<proteinExistence type="predicted"/>
<protein>
    <recommendedName>
        <fullName evidence="2">KHDC4/BBP-like KH-domain type I domain-containing protein</fullName>
    </recommendedName>
</protein>
<dbReference type="PANTHER" id="PTHR11311">
    <property type="entry name" value="SPONDIN"/>
    <property type="match status" value="1"/>
</dbReference>
<dbReference type="SUPFAM" id="SSF82895">
    <property type="entry name" value="TSP-1 type 1 repeat"/>
    <property type="match status" value="2"/>
</dbReference>
<dbReference type="Pfam" id="PF22675">
    <property type="entry name" value="KH-I_KHDC4-BBP"/>
    <property type="match status" value="1"/>
</dbReference>
<sequence>CSATCGSGTHKREREVKIKETWCGKPAAGSPVEYGGCSAQPCEANVDCAFSEWSTPTACSSVCHGRQIRTRTIVRNSTGTGLPCNGSTIVSDRCNPAPGQEEPLSCKTKEAEALGVQDCIMSRWSDWSPCSATCERGYQSKLNGEESPANPKSRSPMATTPFSAGHPGDGLSILDALASWAEPRWEDAVPRPLPFKWPARQLALGKGEVPKAVGECFKYVGVFDLGLKDDDEFCLVRRTLGKGGYHMRSIAEECSAKQLLRGIGSGSLEGSEAPWTAVRPLRLHISCTDLDEYIKAIDRVGALLRMIQEDFRRYAMSKGMTAPAVQLQFEEMRGDSSSRQTTCPPEASLDSLFPGTESVSANGADVFSRGVSAQAEGSVDETLPGMKLAAL</sequence>
<dbReference type="SMART" id="SM00209">
    <property type="entry name" value="TSP1"/>
    <property type="match status" value="3"/>
</dbReference>
<organism evidence="3 4">
    <name type="scientific">Polarella glacialis</name>
    <name type="common">Dinoflagellate</name>
    <dbReference type="NCBI Taxonomy" id="89957"/>
    <lineage>
        <taxon>Eukaryota</taxon>
        <taxon>Sar</taxon>
        <taxon>Alveolata</taxon>
        <taxon>Dinophyceae</taxon>
        <taxon>Suessiales</taxon>
        <taxon>Suessiaceae</taxon>
        <taxon>Polarella</taxon>
    </lineage>
</organism>
<reference evidence="3" key="1">
    <citation type="submission" date="2021-02" db="EMBL/GenBank/DDBJ databases">
        <authorList>
            <person name="Dougan E. K."/>
            <person name="Rhodes N."/>
            <person name="Thang M."/>
            <person name="Chan C."/>
        </authorList>
    </citation>
    <scope>NUCLEOTIDE SEQUENCE</scope>
</reference>
<dbReference type="Proteomes" id="UP000654075">
    <property type="component" value="Unassembled WGS sequence"/>
</dbReference>
<gene>
    <name evidence="3" type="ORF">PGLA1383_LOCUS21256</name>
</gene>
<feature type="non-terminal residue" evidence="3">
    <location>
        <position position="1"/>
    </location>
</feature>
<accession>A0A813EXS6</accession>
<dbReference type="InterPro" id="IPR036383">
    <property type="entry name" value="TSP1_rpt_sf"/>
</dbReference>
<feature type="compositionally biased region" description="Polar residues" evidence="1">
    <location>
        <begin position="150"/>
        <end position="162"/>
    </location>
</feature>
<evidence type="ECO:0000313" key="4">
    <source>
        <dbReference type="Proteomes" id="UP000654075"/>
    </source>
</evidence>
<comment type="caution">
    <text evidence="3">The sequence shown here is derived from an EMBL/GenBank/DDBJ whole genome shotgun (WGS) entry which is preliminary data.</text>
</comment>
<dbReference type="InterPro" id="IPR036612">
    <property type="entry name" value="KH_dom_type_1_sf"/>
</dbReference>
<dbReference type="EMBL" id="CAJNNV010014971">
    <property type="protein sequence ID" value="CAE8603035.1"/>
    <property type="molecule type" value="Genomic_DNA"/>
</dbReference>
<dbReference type="GO" id="GO:0003723">
    <property type="term" value="F:RNA binding"/>
    <property type="evidence" value="ECO:0007669"/>
    <property type="project" value="InterPro"/>
</dbReference>
<evidence type="ECO:0000256" key="1">
    <source>
        <dbReference type="SAM" id="MobiDB-lite"/>
    </source>
</evidence>
<name>A0A813EXS6_POLGL</name>
<dbReference type="InterPro" id="IPR000884">
    <property type="entry name" value="TSP1_rpt"/>
</dbReference>
<dbReference type="PANTHER" id="PTHR11311:SF15">
    <property type="entry name" value="SPONDIN-2"/>
    <property type="match status" value="1"/>
</dbReference>
<feature type="region of interest" description="Disordered" evidence="1">
    <location>
        <begin position="141"/>
        <end position="165"/>
    </location>
</feature>